<gene>
    <name evidence="3" type="ORF">SAMN05421753_111130</name>
</gene>
<dbReference type="AlphaFoldDB" id="A0A1I3K6P0"/>
<dbReference type="Proteomes" id="UP000199518">
    <property type="component" value="Unassembled WGS sequence"/>
</dbReference>
<keyword evidence="4" id="KW-1185">Reference proteome</keyword>
<dbReference type="Gene3D" id="2.160.20.10">
    <property type="entry name" value="Single-stranded right-handed beta-helix, Pectin lyase-like"/>
    <property type="match status" value="2"/>
</dbReference>
<dbReference type="RefSeq" id="WP_092051595.1">
    <property type="nucleotide sequence ID" value="NZ_FOQD01000011.1"/>
</dbReference>
<dbReference type="OrthoDB" id="248604at2"/>
<evidence type="ECO:0000259" key="1">
    <source>
        <dbReference type="Pfam" id="PF12708"/>
    </source>
</evidence>
<keyword evidence="3" id="KW-0456">Lyase</keyword>
<dbReference type="SMART" id="SM00710">
    <property type="entry name" value="PbH1"/>
    <property type="match status" value="11"/>
</dbReference>
<feature type="domain" description="Right handed beta helix" evidence="2">
    <location>
        <begin position="102"/>
        <end position="210"/>
    </location>
</feature>
<dbReference type="InterPro" id="IPR006626">
    <property type="entry name" value="PbH1"/>
</dbReference>
<proteinExistence type="predicted"/>
<organism evidence="3 4">
    <name type="scientific">Planctomicrobium piriforme</name>
    <dbReference type="NCBI Taxonomy" id="1576369"/>
    <lineage>
        <taxon>Bacteria</taxon>
        <taxon>Pseudomonadati</taxon>
        <taxon>Planctomycetota</taxon>
        <taxon>Planctomycetia</taxon>
        <taxon>Planctomycetales</taxon>
        <taxon>Planctomycetaceae</taxon>
        <taxon>Planctomicrobium</taxon>
    </lineage>
</organism>
<sequence>MSSVFDFGAMGDGQSDDTDALQHAINDGGGSVVLPRGDYRITRPLIVDLAKVGRVAISGTGGLAKVIMAGVGPAFFLVGTHEGNADPLNFKPQIWQKERMPTIDGIEIEGAHPEADGIRIQGTMQSTLTRVAIRGVRTAVHVSRRARNILIDACHFFHNTGIGVHLDQVNLHQCIISDSHISYCRLGGIRIEGGEIRNLQITGNDIEYNTIRSHAAKFPAEVDAPLSTAEIYIDVQNGSVREGTISSNTIQATITKGGSNIRFIGAVEKDDQVGFWTISGNLIGNQDTNIHLTRAWGVVITGNQIYGAETRNVLIERSRNIVVSGNMLGHTSDFNPRVTATGVRFEDSHDCLVSGLQIQDAQADTKTGPPPVPKGRQALVELIRCQRLNVTGCQIFDGTPIGMLVEDCRETTINNCQIIDQRETPLMEKGLELRGALEHVIVSSCQIRRATQQAISGTPHEGLTLMNNVTT</sequence>
<name>A0A1I3K6P0_9PLAN</name>
<dbReference type="Pfam" id="PF12708">
    <property type="entry name" value="Pect-lyase_RHGA_epim"/>
    <property type="match status" value="1"/>
</dbReference>
<evidence type="ECO:0000313" key="3">
    <source>
        <dbReference type="EMBL" id="SFI67988.1"/>
    </source>
</evidence>
<dbReference type="SUPFAM" id="SSF51126">
    <property type="entry name" value="Pectin lyase-like"/>
    <property type="match status" value="2"/>
</dbReference>
<protein>
    <submittedName>
        <fullName evidence="3">Pectate lyase superfamily protein</fullName>
    </submittedName>
</protein>
<evidence type="ECO:0000313" key="4">
    <source>
        <dbReference type="Proteomes" id="UP000199518"/>
    </source>
</evidence>
<dbReference type="Pfam" id="PF13229">
    <property type="entry name" value="Beta_helix"/>
    <property type="match status" value="1"/>
</dbReference>
<dbReference type="InterPro" id="IPR012334">
    <property type="entry name" value="Pectin_lyas_fold"/>
</dbReference>
<accession>A0A1I3K6P0</accession>
<dbReference type="InterPro" id="IPR039448">
    <property type="entry name" value="Beta_helix"/>
</dbReference>
<dbReference type="GO" id="GO:0016829">
    <property type="term" value="F:lyase activity"/>
    <property type="evidence" value="ECO:0007669"/>
    <property type="project" value="UniProtKB-KW"/>
</dbReference>
<dbReference type="InterPro" id="IPR011050">
    <property type="entry name" value="Pectin_lyase_fold/virulence"/>
</dbReference>
<dbReference type="InterPro" id="IPR024535">
    <property type="entry name" value="RHGA/B-epi-like_pectate_lyase"/>
</dbReference>
<reference evidence="4" key="1">
    <citation type="submission" date="2016-10" db="EMBL/GenBank/DDBJ databases">
        <authorList>
            <person name="Varghese N."/>
            <person name="Submissions S."/>
        </authorList>
    </citation>
    <scope>NUCLEOTIDE SEQUENCE [LARGE SCALE GENOMIC DNA]</scope>
    <source>
        <strain evidence="4">DSM 26348</strain>
    </source>
</reference>
<evidence type="ECO:0000259" key="2">
    <source>
        <dbReference type="Pfam" id="PF13229"/>
    </source>
</evidence>
<dbReference type="STRING" id="1576369.SAMN05421753_111130"/>
<dbReference type="EMBL" id="FOQD01000011">
    <property type="protein sequence ID" value="SFI67988.1"/>
    <property type="molecule type" value="Genomic_DNA"/>
</dbReference>
<feature type="domain" description="Rhamnogalacturonase A/B/Epimerase-like pectate lyase" evidence="1">
    <location>
        <begin position="3"/>
        <end position="46"/>
    </location>
</feature>